<dbReference type="Proteomes" id="UP001591681">
    <property type="component" value="Unassembled WGS sequence"/>
</dbReference>
<feature type="compositionally biased region" description="Basic residues" evidence="8">
    <location>
        <begin position="976"/>
        <end position="993"/>
    </location>
</feature>
<feature type="region of interest" description="Disordered" evidence="8">
    <location>
        <begin position="305"/>
        <end position="342"/>
    </location>
</feature>
<evidence type="ECO:0000259" key="10">
    <source>
        <dbReference type="PROSITE" id="PS50056"/>
    </source>
</evidence>
<dbReference type="PROSITE" id="PS00383">
    <property type="entry name" value="TYR_PHOSPHATASE_1"/>
    <property type="match status" value="1"/>
</dbReference>
<proteinExistence type="inferred from homology"/>
<feature type="region of interest" description="Disordered" evidence="8">
    <location>
        <begin position="897"/>
        <end position="930"/>
    </location>
</feature>
<comment type="subcellular location">
    <subcellularLocation>
        <location evidence="1">Cytoplasm</location>
    </subcellularLocation>
</comment>
<keyword evidence="4" id="KW-0597">Phosphoprotein</keyword>
<dbReference type="InterPro" id="IPR016130">
    <property type="entry name" value="Tyr_Pase_AS"/>
</dbReference>
<dbReference type="EMBL" id="JBHFQA010000001">
    <property type="protein sequence ID" value="KAL2104355.1"/>
    <property type="molecule type" value="Genomic_DNA"/>
</dbReference>
<dbReference type="InterPro" id="IPR047170">
    <property type="entry name" value="PTN12/18/22"/>
</dbReference>
<evidence type="ECO:0000256" key="4">
    <source>
        <dbReference type="ARBA" id="ARBA00022553"/>
    </source>
</evidence>
<dbReference type="Pfam" id="PF00102">
    <property type="entry name" value="Y_phosphatase"/>
    <property type="match status" value="1"/>
</dbReference>
<dbReference type="PROSITE" id="PS50056">
    <property type="entry name" value="TYR_PHOSPHATASE_2"/>
    <property type="match status" value="1"/>
</dbReference>
<keyword evidence="12" id="KW-1185">Reference proteome</keyword>
<dbReference type="InterPro" id="IPR000387">
    <property type="entry name" value="Tyr_Pase_dom"/>
</dbReference>
<dbReference type="InterPro" id="IPR029021">
    <property type="entry name" value="Prot-tyrosine_phosphatase-like"/>
</dbReference>
<dbReference type="GO" id="GO:0004725">
    <property type="term" value="F:protein tyrosine phosphatase activity"/>
    <property type="evidence" value="ECO:0007669"/>
    <property type="project" value="UniProtKB-EC"/>
</dbReference>
<dbReference type="EC" id="3.1.3.48" evidence="2"/>
<name>A0ABD1KYW5_9TELE</name>
<protein>
    <recommendedName>
        <fullName evidence="2">protein-tyrosine-phosphatase</fullName>
        <ecNumber evidence="2">3.1.3.48</ecNumber>
    </recommendedName>
</protein>
<dbReference type="Gene3D" id="3.90.190.10">
    <property type="entry name" value="Protein tyrosine phosphatase superfamily"/>
    <property type="match status" value="1"/>
</dbReference>
<dbReference type="PROSITE" id="PS50055">
    <property type="entry name" value="TYR_PHOSPHATASE_PTP"/>
    <property type="match status" value="1"/>
</dbReference>
<dbReference type="SUPFAM" id="SSF52799">
    <property type="entry name" value="(Phosphotyrosine protein) phosphatases II"/>
    <property type="match status" value="1"/>
</dbReference>
<comment type="similarity">
    <text evidence="7">Belongs to the protein-tyrosine phosphatase family. Non-receptor class 4 subfamily.</text>
</comment>
<dbReference type="InterPro" id="IPR000242">
    <property type="entry name" value="PTP_cat"/>
</dbReference>
<feature type="compositionally biased region" description="Low complexity" evidence="8">
    <location>
        <begin position="713"/>
        <end position="722"/>
    </location>
</feature>
<feature type="domain" description="Tyrosine specific protein phosphatases" evidence="10">
    <location>
        <begin position="211"/>
        <end position="285"/>
    </location>
</feature>
<evidence type="ECO:0000259" key="9">
    <source>
        <dbReference type="PROSITE" id="PS50055"/>
    </source>
</evidence>
<organism evidence="11 12">
    <name type="scientific">Coilia grayii</name>
    <name type="common">Gray's grenadier anchovy</name>
    <dbReference type="NCBI Taxonomy" id="363190"/>
    <lineage>
        <taxon>Eukaryota</taxon>
        <taxon>Metazoa</taxon>
        <taxon>Chordata</taxon>
        <taxon>Craniata</taxon>
        <taxon>Vertebrata</taxon>
        <taxon>Euteleostomi</taxon>
        <taxon>Actinopterygii</taxon>
        <taxon>Neopterygii</taxon>
        <taxon>Teleostei</taxon>
        <taxon>Clupei</taxon>
        <taxon>Clupeiformes</taxon>
        <taxon>Clupeoidei</taxon>
        <taxon>Engraulidae</taxon>
        <taxon>Coilinae</taxon>
        <taxon>Coilia</taxon>
    </lineage>
</organism>
<keyword evidence="6" id="KW-0904">Protein phosphatase</keyword>
<feature type="compositionally biased region" description="Polar residues" evidence="8">
    <location>
        <begin position="668"/>
        <end position="677"/>
    </location>
</feature>
<evidence type="ECO:0000256" key="1">
    <source>
        <dbReference type="ARBA" id="ARBA00004496"/>
    </source>
</evidence>
<evidence type="ECO:0000256" key="2">
    <source>
        <dbReference type="ARBA" id="ARBA00013064"/>
    </source>
</evidence>
<evidence type="ECO:0000256" key="6">
    <source>
        <dbReference type="ARBA" id="ARBA00022912"/>
    </source>
</evidence>
<evidence type="ECO:0000256" key="8">
    <source>
        <dbReference type="SAM" id="MobiDB-lite"/>
    </source>
</evidence>
<comment type="caution">
    <text evidence="11">The sequence shown here is derived from an EMBL/GenBank/DDBJ whole genome shotgun (WGS) entry which is preliminary data.</text>
</comment>
<feature type="region of interest" description="Disordered" evidence="8">
    <location>
        <begin position="664"/>
        <end position="763"/>
    </location>
</feature>
<dbReference type="FunFam" id="3.90.190.10:FF:000045">
    <property type="entry name" value="Tyrosine-protein phosphatase non-receptor type 12"/>
    <property type="match status" value="1"/>
</dbReference>
<keyword evidence="5" id="KW-0378">Hydrolase</keyword>
<dbReference type="PANTHER" id="PTHR45983">
    <property type="entry name" value="TYROSINE PHOSPHATSE N18, PUTATIVE-RELATED"/>
    <property type="match status" value="1"/>
</dbReference>
<evidence type="ECO:0000313" key="12">
    <source>
        <dbReference type="Proteomes" id="UP001591681"/>
    </source>
</evidence>
<sequence>MDTQVPILRDFLAEVAWKEAVQEDAENSFSAEFMRLKHQSTKIRTDKTFPSKAAEKQENVKKNRYKDIVPFDHSRVRLTLNVSNTDSDYINASFIKGVSGQKAYIATQGPLSHTVLDLWRMLWQYEVQVVVIACREFEMGRKKCERYWPATTEDVFVCEPFIVTCVSEEEKGDYLTRVLNVTYQSASRIIRQLHYMNWPDHGVPDSIPPILELLQEMRSYQEHEEIPICIHCSAGCGRTGALCAIDYTWNLLKKQCIPENFSIFDLVQDMRTQRPSVVQTKEQYALVYRAIKFLFQHHLEAVKSPGITEQEGDSPKSAPTQISSDFSSDLSDLSETEVEPHMECGPRFMEPLERSSHVLCIDVPVTKSHEEQEAKPTSVRRPEDILQAMAANPPQKPLLPAHTADTACTWSSSQTSGLMQATSTQHSLNATHTKDSHNSHMCVMEELREAPVQGITHAQIPNQDLPTQQAVAVTHTPQVMQIPLVQQKTHTQQRVHIVHTFVTSRTPSQTQHAVQNDTWRCAGATPHLADLCVTVEDPYFSPVPSRLPGENSPDTGQGVRPPQITLNKQPLQQGSHAHTVALAFPVSDDEEPPLLPERTPESFVLAADGDLELLKASAPTENDGPSSPVPPLPERTPQSFELASPDDLGKLMNQLKHTDSVGKVGVSSEWSGNTHTSPAIKKSWSRSKSLKVRMTLPAPPPAPPTVAPPDHTPAPTASTPHTSQGPPRSLTPPLPERTPESFIVPSDEGGPCSPAPPLPDRTPESFQLPLADVPDIMDYGLPQNKRRSLLCLRDILPRGEAQQPLRCTSAIFLAEDSKSLSLSLPRNSALCPTGSPLQLMVSSTAAATAFPCVNQQPALHSSATPLPADAPAQQQPLALLSGSPLRMQMEAHLPLQRVGSSSEWAGPSQPRAQDPFKNRSKSVKVKSSNPAPLSVIAPHVAISTAPEGASAGPTEQQQQLGATGSAGTEGDSGKSMTRKKSWRRLIPRNKHRSAPPPAPLPPPYGATSGFKFVFGHRFGKPKGPRTRPETWV</sequence>
<feature type="compositionally biased region" description="Pro residues" evidence="8">
    <location>
        <begin position="697"/>
        <end position="712"/>
    </location>
</feature>
<feature type="region of interest" description="Disordered" evidence="8">
    <location>
        <begin position="617"/>
        <end position="645"/>
    </location>
</feature>
<evidence type="ECO:0000256" key="3">
    <source>
        <dbReference type="ARBA" id="ARBA00022490"/>
    </source>
</evidence>
<evidence type="ECO:0000256" key="5">
    <source>
        <dbReference type="ARBA" id="ARBA00022801"/>
    </source>
</evidence>
<feature type="domain" description="Tyrosine-protein phosphatase" evidence="9">
    <location>
        <begin position="29"/>
        <end position="294"/>
    </location>
</feature>
<feature type="region of interest" description="Disordered" evidence="8">
    <location>
        <begin position="945"/>
        <end position="1032"/>
    </location>
</feature>
<feature type="compositionally biased region" description="Pro residues" evidence="8">
    <location>
        <begin position="994"/>
        <end position="1004"/>
    </location>
</feature>
<reference evidence="11 12" key="1">
    <citation type="submission" date="2024-09" db="EMBL/GenBank/DDBJ databases">
        <title>A chromosome-level genome assembly of Gray's grenadier anchovy, Coilia grayii.</title>
        <authorList>
            <person name="Fu Z."/>
        </authorList>
    </citation>
    <scope>NUCLEOTIDE SEQUENCE [LARGE SCALE GENOMIC DNA]</scope>
    <source>
        <strain evidence="11">G4</strain>
        <tissue evidence="11">Muscle</tissue>
    </source>
</reference>
<dbReference type="SMART" id="SM00194">
    <property type="entry name" value="PTPc"/>
    <property type="match status" value="1"/>
</dbReference>
<evidence type="ECO:0000256" key="7">
    <source>
        <dbReference type="ARBA" id="ARBA00034734"/>
    </source>
</evidence>
<accession>A0ABD1KYW5</accession>
<dbReference type="InterPro" id="IPR003595">
    <property type="entry name" value="Tyr_Pase_cat"/>
</dbReference>
<dbReference type="SMART" id="SM00404">
    <property type="entry name" value="PTPc_motif"/>
    <property type="match status" value="1"/>
</dbReference>
<keyword evidence="3" id="KW-0963">Cytoplasm</keyword>
<dbReference type="PANTHER" id="PTHR45983:SF1">
    <property type="entry name" value="TYROSINE-PROTEIN PHOSPHATASE NON-RECEPTOR TYPE 22"/>
    <property type="match status" value="1"/>
</dbReference>
<evidence type="ECO:0000313" key="11">
    <source>
        <dbReference type="EMBL" id="KAL2104355.1"/>
    </source>
</evidence>
<dbReference type="AlphaFoldDB" id="A0ABD1KYW5"/>
<dbReference type="PRINTS" id="PR00700">
    <property type="entry name" value="PRTYPHPHTASE"/>
</dbReference>
<dbReference type="GO" id="GO:0005737">
    <property type="term" value="C:cytoplasm"/>
    <property type="evidence" value="ECO:0007669"/>
    <property type="project" value="UniProtKB-SubCell"/>
</dbReference>
<feature type="compositionally biased region" description="Polar residues" evidence="8">
    <location>
        <begin position="953"/>
        <end position="966"/>
    </location>
</feature>
<gene>
    <name evidence="11" type="ORF">ACEWY4_001223</name>
</gene>